<dbReference type="Pfam" id="PF01817">
    <property type="entry name" value="CM_2"/>
    <property type="match status" value="1"/>
</dbReference>
<keyword evidence="3" id="KW-0732">Signal</keyword>
<evidence type="ECO:0000256" key="1">
    <source>
        <dbReference type="ARBA" id="ARBA00004817"/>
    </source>
</evidence>
<dbReference type="EMBL" id="AP022613">
    <property type="protein sequence ID" value="BBZ39693.1"/>
    <property type="molecule type" value="Genomic_DNA"/>
</dbReference>
<dbReference type="STRING" id="44010.AWC00_19890"/>
<dbReference type="InterPro" id="IPR002701">
    <property type="entry name" value="CM_II_prokaryot"/>
</dbReference>
<evidence type="ECO:0000256" key="5">
    <source>
        <dbReference type="PIRNR" id="PIRNR026640"/>
    </source>
</evidence>
<dbReference type="InterPro" id="IPR008240">
    <property type="entry name" value="Chorismate_mutase_periplasmic"/>
</dbReference>
<dbReference type="PANTHER" id="PTHR38041:SF2">
    <property type="entry name" value="SECRETED CHORISMATE MUTASE"/>
    <property type="match status" value="1"/>
</dbReference>
<dbReference type="InterPro" id="IPR036979">
    <property type="entry name" value="CM_dom_sf"/>
</dbReference>
<organism evidence="6 7">
    <name type="scientific">Mycobacterium conspicuum</name>
    <dbReference type="NCBI Taxonomy" id="44010"/>
    <lineage>
        <taxon>Bacteria</taxon>
        <taxon>Bacillati</taxon>
        <taxon>Actinomycetota</taxon>
        <taxon>Actinomycetes</taxon>
        <taxon>Mycobacteriales</taxon>
        <taxon>Mycobacteriaceae</taxon>
        <taxon>Mycobacterium</taxon>
    </lineage>
</organism>
<dbReference type="GO" id="GO:0004106">
    <property type="term" value="F:chorismate mutase activity"/>
    <property type="evidence" value="ECO:0007669"/>
    <property type="project" value="UniProtKB-EC"/>
</dbReference>
<dbReference type="Gene3D" id="1.20.59.10">
    <property type="entry name" value="Chorismate mutase"/>
    <property type="match status" value="1"/>
</dbReference>
<dbReference type="NCBIfam" id="NF006741">
    <property type="entry name" value="PRK09269.1"/>
    <property type="match status" value="1"/>
</dbReference>
<dbReference type="InterPro" id="IPR036263">
    <property type="entry name" value="Chorismate_II_sf"/>
</dbReference>
<accession>A0A1X1T295</accession>
<evidence type="ECO:0000256" key="4">
    <source>
        <dbReference type="ARBA" id="ARBA00023235"/>
    </source>
</evidence>
<dbReference type="RefSeq" id="WP_085234504.1">
    <property type="nucleotide sequence ID" value="NZ_JACKSP010000163.1"/>
</dbReference>
<dbReference type="PIRSF" id="PIRSF026640">
    <property type="entry name" value="Peripl_chor_mut"/>
    <property type="match status" value="1"/>
</dbReference>
<evidence type="ECO:0000313" key="7">
    <source>
        <dbReference type="Proteomes" id="UP000467385"/>
    </source>
</evidence>
<dbReference type="InterPro" id="IPR051331">
    <property type="entry name" value="Chorismate_mutase-related"/>
</dbReference>
<dbReference type="GO" id="GO:0009697">
    <property type="term" value="P:salicylic acid biosynthetic process"/>
    <property type="evidence" value="ECO:0007669"/>
    <property type="project" value="TreeGrafter"/>
</dbReference>
<reference evidence="6 7" key="1">
    <citation type="journal article" date="2019" name="Emerg. Microbes Infect.">
        <title>Comprehensive subspecies identification of 175 nontuberculous mycobacteria species based on 7547 genomic profiles.</title>
        <authorList>
            <person name="Matsumoto Y."/>
            <person name="Kinjo T."/>
            <person name="Motooka D."/>
            <person name="Nabeya D."/>
            <person name="Jung N."/>
            <person name="Uechi K."/>
            <person name="Horii T."/>
            <person name="Iida T."/>
            <person name="Fujita J."/>
            <person name="Nakamura S."/>
        </authorList>
    </citation>
    <scope>NUCLEOTIDE SEQUENCE [LARGE SCALE GENOMIC DNA]</scope>
    <source>
        <strain evidence="6 7">JCM 14738</strain>
    </source>
</reference>
<comment type="function">
    <text evidence="5">Catalyzes the Claisen rearrangement of chorismate to prephenate.</text>
</comment>
<dbReference type="PROSITE" id="PS51168">
    <property type="entry name" value="CHORISMATE_MUT_2"/>
    <property type="match status" value="1"/>
</dbReference>
<comment type="pathway">
    <text evidence="1 5">Metabolic intermediate biosynthesis; prephenate biosynthesis; prephenate from chorismate: step 1/1.</text>
</comment>
<comment type="catalytic activity">
    <reaction evidence="5">
        <text>chorismate = prephenate</text>
        <dbReference type="Rhea" id="RHEA:13897"/>
        <dbReference type="ChEBI" id="CHEBI:29748"/>
        <dbReference type="ChEBI" id="CHEBI:29934"/>
        <dbReference type="EC" id="5.4.99.5"/>
    </reaction>
</comment>
<dbReference type="NCBIfam" id="TIGR01806">
    <property type="entry name" value="CM_mono2"/>
    <property type="match status" value="1"/>
</dbReference>
<dbReference type="SMART" id="SM00830">
    <property type="entry name" value="CM_2"/>
    <property type="match status" value="1"/>
</dbReference>
<dbReference type="AlphaFoldDB" id="A0A1X1T295"/>
<dbReference type="GO" id="GO:0046417">
    <property type="term" value="P:chorismate metabolic process"/>
    <property type="evidence" value="ECO:0007669"/>
    <property type="project" value="InterPro"/>
</dbReference>
<name>A0A1X1T295_9MYCO</name>
<gene>
    <name evidence="6" type="ORF">MCNS_27560</name>
</gene>
<dbReference type="PANTHER" id="PTHR38041">
    <property type="entry name" value="CHORISMATE MUTASE"/>
    <property type="match status" value="1"/>
</dbReference>
<keyword evidence="7" id="KW-1185">Reference proteome</keyword>
<dbReference type="Proteomes" id="UP000467385">
    <property type="component" value="Chromosome"/>
</dbReference>
<dbReference type="SUPFAM" id="SSF48600">
    <property type="entry name" value="Chorismate mutase II"/>
    <property type="match status" value="1"/>
</dbReference>
<dbReference type="UniPathway" id="UPA00120">
    <property type="reaction ID" value="UER00203"/>
</dbReference>
<proteinExistence type="predicted"/>
<sequence length="181" mass="19331">MARAGVVVLAVLLAAPQARADSTNPLSELVDAAAARLQVADPVAVFKWRTRGLIEDPGRVEQELAALRADATAKRIDAEYVARVFADQIDATEGIEYSRFADWKFNPPAAPTGAPDLSASRATIDGLNQTMLTQIALNWDLLRSPGCVGALDAARADVVVARGLDDLYRSALFSATRSYCS</sequence>
<evidence type="ECO:0000313" key="6">
    <source>
        <dbReference type="EMBL" id="BBZ39693.1"/>
    </source>
</evidence>
<evidence type="ECO:0000256" key="3">
    <source>
        <dbReference type="ARBA" id="ARBA00022729"/>
    </source>
</evidence>
<protein>
    <recommendedName>
        <fullName evidence="2 5">Chorismate mutase</fullName>
        <ecNumber evidence="2 5">5.4.99.5</ecNumber>
    </recommendedName>
</protein>
<evidence type="ECO:0000256" key="2">
    <source>
        <dbReference type="ARBA" id="ARBA00012404"/>
    </source>
</evidence>
<dbReference type="EC" id="5.4.99.5" evidence="2 5"/>
<keyword evidence="4 5" id="KW-0413">Isomerase</keyword>